<proteinExistence type="predicted"/>
<dbReference type="InterPro" id="IPR041347">
    <property type="entry name" value="MftR_C"/>
</dbReference>
<evidence type="ECO:0000256" key="1">
    <source>
        <dbReference type="ARBA" id="ARBA00023015"/>
    </source>
</evidence>
<dbReference type="EMBL" id="JBHUKR010000004">
    <property type="protein sequence ID" value="MFD2415260.1"/>
    <property type="molecule type" value="Genomic_DNA"/>
</dbReference>
<keyword evidence="2 4" id="KW-0238">DNA-binding</keyword>
<evidence type="ECO:0000259" key="5">
    <source>
        <dbReference type="PROSITE" id="PS50977"/>
    </source>
</evidence>
<protein>
    <submittedName>
        <fullName evidence="6">TetR family transcriptional regulator</fullName>
    </submittedName>
</protein>
<dbReference type="Gene3D" id="1.10.10.60">
    <property type="entry name" value="Homeodomain-like"/>
    <property type="match status" value="1"/>
</dbReference>
<dbReference type="Gene3D" id="1.10.357.10">
    <property type="entry name" value="Tetracycline Repressor, domain 2"/>
    <property type="match status" value="1"/>
</dbReference>
<keyword evidence="1" id="KW-0805">Transcription regulation</keyword>
<dbReference type="RefSeq" id="WP_378260906.1">
    <property type="nucleotide sequence ID" value="NZ_JBHUKR010000004.1"/>
</dbReference>
<evidence type="ECO:0000313" key="7">
    <source>
        <dbReference type="Proteomes" id="UP001597417"/>
    </source>
</evidence>
<sequence length="198" mass="21379">MSSDQVVGGARGRARRAMHAELTAVAMELFLEHGFEETTVEDICTAAEISRSTFFRYFPSKEDALFGQTADAGDTLAEALAARPSDEQLWTAMRRAFDPLIAQLEAAGASARRLARLIGGQPALVARHREKHARWQESLRPEVARRLGTDPGDRSDPRADAVIATALGCFEAAQTAWAFSDQPPPLSALLDSAMGVIG</sequence>
<accession>A0ABW5FJV8</accession>
<dbReference type="InterPro" id="IPR050109">
    <property type="entry name" value="HTH-type_TetR-like_transc_reg"/>
</dbReference>
<keyword evidence="3" id="KW-0804">Transcription</keyword>
<dbReference type="SUPFAM" id="SSF46689">
    <property type="entry name" value="Homeodomain-like"/>
    <property type="match status" value="1"/>
</dbReference>
<evidence type="ECO:0000256" key="4">
    <source>
        <dbReference type="PROSITE-ProRule" id="PRU00335"/>
    </source>
</evidence>
<dbReference type="InterPro" id="IPR009057">
    <property type="entry name" value="Homeodomain-like_sf"/>
</dbReference>
<evidence type="ECO:0000256" key="2">
    <source>
        <dbReference type="ARBA" id="ARBA00023125"/>
    </source>
</evidence>
<dbReference type="Pfam" id="PF17754">
    <property type="entry name" value="TetR_C_14"/>
    <property type="match status" value="1"/>
</dbReference>
<dbReference type="InterPro" id="IPR001647">
    <property type="entry name" value="HTH_TetR"/>
</dbReference>
<dbReference type="Pfam" id="PF00440">
    <property type="entry name" value="TetR_N"/>
    <property type="match status" value="1"/>
</dbReference>
<comment type="caution">
    <text evidence="6">The sequence shown here is derived from an EMBL/GenBank/DDBJ whole genome shotgun (WGS) entry which is preliminary data.</text>
</comment>
<organism evidence="6 7">
    <name type="scientific">Amycolatopsis pigmentata</name>
    <dbReference type="NCBI Taxonomy" id="450801"/>
    <lineage>
        <taxon>Bacteria</taxon>
        <taxon>Bacillati</taxon>
        <taxon>Actinomycetota</taxon>
        <taxon>Actinomycetes</taxon>
        <taxon>Pseudonocardiales</taxon>
        <taxon>Pseudonocardiaceae</taxon>
        <taxon>Amycolatopsis</taxon>
    </lineage>
</organism>
<dbReference type="PRINTS" id="PR00455">
    <property type="entry name" value="HTHTETR"/>
</dbReference>
<reference evidence="7" key="1">
    <citation type="journal article" date="2019" name="Int. J. Syst. Evol. Microbiol.">
        <title>The Global Catalogue of Microorganisms (GCM) 10K type strain sequencing project: providing services to taxonomists for standard genome sequencing and annotation.</title>
        <authorList>
            <consortium name="The Broad Institute Genomics Platform"/>
            <consortium name="The Broad Institute Genome Sequencing Center for Infectious Disease"/>
            <person name="Wu L."/>
            <person name="Ma J."/>
        </authorList>
    </citation>
    <scope>NUCLEOTIDE SEQUENCE [LARGE SCALE GENOMIC DNA]</scope>
    <source>
        <strain evidence="7">CGMCC 4.7645</strain>
    </source>
</reference>
<dbReference type="PANTHER" id="PTHR30055">
    <property type="entry name" value="HTH-TYPE TRANSCRIPTIONAL REGULATOR RUTR"/>
    <property type="match status" value="1"/>
</dbReference>
<dbReference type="PROSITE" id="PS50977">
    <property type="entry name" value="HTH_TETR_2"/>
    <property type="match status" value="1"/>
</dbReference>
<feature type="domain" description="HTH tetR-type" evidence="5">
    <location>
        <begin position="16"/>
        <end position="76"/>
    </location>
</feature>
<evidence type="ECO:0000256" key="3">
    <source>
        <dbReference type="ARBA" id="ARBA00023163"/>
    </source>
</evidence>
<name>A0ABW5FJV8_9PSEU</name>
<feature type="DNA-binding region" description="H-T-H motif" evidence="4">
    <location>
        <begin position="39"/>
        <end position="58"/>
    </location>
</feature>
<dbReference type="Proteomes" id="UP001597417">
    <property type="component" value="Unassembled WGS sequence"/>
</dbReference>
<evidence type="ECO:0000313" key="6">
    <source>
        <dbReference type="EMBL" id="MFD2415260.1"/>
    </source>
</evidence>
<keyword evidence="7" id="KW-1185">Reference proteome</keyword>
<dbReference type="PANTHER" id="PTHR30055:SF238">
    <property type="entry name" value="MYCOFACTOCIN BIOSYNTHESIS TRANSCRIPTIONAL REGULATOR MFTR-RELATED"/>
    <property type="match status" value="1"/>
</dbReference>
<gene>
    <name evidence="6" type="ORF">ACFSXZ_02850</name>
</gene>